<comment type="caution">
    <text evidence="2">The sequence shown here is derived from an EMBL/GenBank/DDBJ whole genome shotgun (WGS) entry which is preliminary data.</text>
</comment>
<organism evidence="2 3">
    <name type="scientific">Limnovirga soli</name>
    <dbReference type="NCBI Taxonomy" id="2656915"/>
    <lineage>
        <taxon>Bacteria</taxon>
        <taxon>Pseudomonadati</taxon>
        <taxon>Bacteroidota</taxon>
        <taxon>Chitinophagia</taxon>
        <taxon>Chitinophagales</taxon>
        <taxon>Chitinophagaceae</taxon>
        <taxon>Limnovirga</taxon>
    </lineage>
</organism>
<protein>
    <submittedName>
        <fullName evidence="2">Uncharacterized protein</fullName>
    </submittedName>
</protein>
<evidence type="ECO:0000313" key="2">
    <source>
        <dbReference type="EMBL" id="NNV57297.1"/>
    </source>
</evidence>
<feature type="transmembrane region" description="Helical" evidence="1">
    <location>
        <begin position="73"/>
        <end position="90"/>
    </location>
</feature>
<proteinExistence type="predicted"/>
<accession>A0A8J8FH32</accession>
<evidence type="ECO:0000256" key="1">
    <source>
        <dbReference type="SAM" id="Phobius"/>
    </source>
</evidence>
<keyword evidence="1" id="KW-0472">Membrane</keyword>
<dbReference type="Proteomes" id="UP000598971">
    <property type="component" value="Unassembled WGS sequence"/>
</dbReference>
<dbReference type="EMBL" id="WHPF01000014">
    <property type="protein sequence ID" value="NNV57297.1"/>
    <property type="molecule type" value="Genomic_DNA"/>
</dbReference>
<reference evidence="2" key="1">
    <citation type="submission" date="2019-10" db="EMBL/GenBank/DDBJ databases">
        <title>Draft genome sequence of Panacibacter sp. KCS-6.</title>
        <authorList>
            <person name="Yim K.J."/>
        </authorList>
    </citation>
    <scope>NUCLEOTIDE SEQUENCE</scope>
    <source>
        <strain evidence="2">KCS-6</strain>
    </source>
</reference>
<keyword evidence="1" id="KW-0812">Transmembrane</keyword>
<dbReference type="RefSeq" id="WP_171609245.1">
    <property type="nucleotide sequence ID" value="NZ_WHPF01000014.1"/>
</dbReference>
<dbReference type="AlphaFoldDB" id="A0A8J8FH32"/>
<evidence type="ECO:0000313" key="3">
    <source>
        <dbReference type="Proteomes" id="UP000598971"/>
    </source>
</evidence>
<feature type="transmembrane region" description="Helical" evidence="1">
    <location>
        <begin position="173"/>
        <end position="193"/>
    </location>
</feature>
<gene>
    <name evidence="2" type="ORF">GD597_17630</name>
</gene>
<keyword evidence="1" id="KW-1133">Transmembrane helix</keyword>
<name>A0A8J8FH32_9BACT</name>
<feature type="transmembrane region" description="Helical" evidence="1">
    <location>
        <begin position="47"/>
        <end position="66"/>
    </location>
</feature>
<sequence>MKDFKVEIETVIQFAIGLTQLVGIFVVKPSLFDQYNHGAQFLAGDPGIYFMVLISVGFILFSLTYNKSIHTKFWVGGMLSAMVLFTYFIIDYNSNLREKTFLAVSATGPEPIRIIKGNNYSAELKKNCPLLISGMPVKELEVIQQCSNITDWNEIDKIWPKEEIESNSNRLLANYYFCLLLGGISLICGVQAIKCLRNKV</sequence>
<feature type="transmembrane region" description="Helical" evidence="1">
    <location>
        <begin position="7"/>
        <end position="27"/>
    </location>
</feature>
<keyword evidence="3" id="KW-1185">Reference proteome</keyword>